<dbReference type="EMBL" id="MT142627">
    <property type="protein sequence ID" value="QJA86288.1"/>
    <property type="molecule type" value="Genomic_DNA"/>
</dbReference>
<sequence>MEVGTLKKKWSINMPPDKDVDKEFEAWWENYHQKDIRDLKYVAFEAWKAGRTHLKHSLITYFAEEFLNPPTK</sequence>
<protein>
    <submittedName>
        <fullName evidence="1">Uncharacterized protein</fullName>
    </submittedName>
</protein>
<gene>
    <name evidence="1" type="ORF">MM415B02099_0011</name>
</gene>
<organism evidence="1">
    <name type="scientific">viral metagenome</name>
    <dbReference type="NCBI Taxonomy" id="1070528"/>
    <lineage>
        <taxon>unclassified sequences</taxon>
        <taxon>metagenomes</taxon>
        <taxon>organismal metagenomes</taxon>
    </lineage>
</organism>
<evidence type="ECO:0000313" key="1">
    <source>
        <dbReference type="EMBL" id="QJA86288.1"/>
    </source>
</evidence>
<name>A0A6M3KYN0_9ZZZZ</name>
<reference evidence="1" key="1">
    <citation type="submission" date="2020-03" db="EMBL/GenBank/DDBJ databases">
        <title>The deep terrestrial virosphere.</title>
        <authorList>
            <person name="Holmfeldt K."/>
            <person name="Nilsson E."/>
            <person name="Simone D."/>
            <person name="Lopez-Fernandez M."/>
            <person name="Wu X."/>
            <person name="de Brujin I."/>
            <person name="Lundin D."/>
            <person name="Andersson A."/>
            <person name="Bertilsson S."/>
            <person name="Dopson M."/>
        </authorList>
    </citation>
    <scope>NUCLEOTIDE SEQUENCE</scope>
    <source>
        <strain evidence="1">MM415B02099</strain>
    </source>
</reference>
<dbReference type="AlphaFoldDB" id="A0A6M3KYN0"/>
<proteinExistence type="predicted"/>
<accession>A0A6M3KYN0</accession>